<feature type="transmembrane region" description="Helical" evidence="1">
    <location>
        <begin position="6"/>
        <end position="35"/>
    </location>
</feature>
<protein>
    <submittedName>
        <fullName evidence="2">Uncharacterized protein</fullName>
    </submittedName>
</protein>
<sequence>MRLLALNYYAIILNICEFFGVLHNWSGHLTVFLLFSEQLEHLRAKYDN</sequence>
<keyword evidence="1" id="KW-0812">Transmembrane</keyword>
<proteinExistence type="predicted"/>
<keyword evidence="1" id="KW-1133">Transmembrane helix</keyword>
<dbReference type="EMBL" id="BK015984">
    <property type="protein sequence ID" value="DAF88365.1"/>
    <property type="molecule type" value="Genomic_DNA"/>
</dbReference>
<keyword evidence="1" id="KW-0472">Membrane</keyword>
<organism evidence="2">
    <name type="scientific">Myoviridae sp. ctu3o5</name>
    <dbReference type="NCBI Taxonomy" id="2825198"/>
    <lineage>
        <taxon>Viruses</taxon>
        <taxon>Duplodnaviria</taxon>
        <taxon>Heunggongvirae</taxon>
        <taxon>Uroviricota</taxon>
        <taxon>Caudoviricetes</taxon>
    </lineage>
</organism>
<evidence type="ECO:0000256" key="1">
    <source>
        <dbReference type="SAM" id="Phobius"/>
    </source>
</evidence>
<evidence type="ECO:0000313" key="2">
    <source>
        <dbReference type="EMBL" id="DAF88365.1"/>
    </source>
</evidence>
<name>A0A8S5U1Q1_9CAUD</name>
<reference evidence="2" key="1">
    <citation type="journal article" date="2021" name="Proc. Natl. Acad. Sci. U.S.A.">
        <title>A Catalog of Tens of Thousands of Viruses from Human Metagenomes Reveals Hidden Associations with Chronic Diseases.</title>
        <authorList>
            <person name="Tisza M.J."/>
            <person name="Buck C.B."/>
        </authorList>
    </citation>
    <scope>NUCLEOTIDE SEQUENCE</scope>
    <source>
        <strain evidence="2">Ctu3o5</strain>
    </source>
</reference>
<accession>A0A8S5U1Q1</accession>